<name>A0A1F2WGN0_9ACTN</name>
<evidence type="ECO:0000313" key="1">
    <source>
        <dbReference type="EMBL" id="OFW56028.1"/>
    </source>
</evidence>
<organism evidence="1 2">
    <name type="scientific">Candidatus Solincola sediminis</name>
    <dbReference type="NCBI Taxonomy" id="1797199"/>
    <lineage>
        <taxon>Bacteria</taxon>
        <taxon>Bacillati</taxon>
        <taxon>Actinomycetota</taxon>
        <taxon>Candidatus Geothermincolia</taxon>
        <taxon>Candidatus Geothermincolales</taxon>
        <taxon>Candidatus Geothermincolaceae</taxon>
        <taxon>Candidatus Solincola</taxon>
    </lineage>
</organism>
<dbReference type="EMBL" id="MELK01000050">
    <property type="protein sequence ID" value="OFW56028.1"/>
    <property type="molecule type" value="Genomic_DNA"/>
</dbReference>
<dbReference type="STRING" id="1797197.A2Y75_04155"/>
<evidence type="ECO:0008006" key="3">
    <source>
        <dbReference type="Google" id="ProtNLM"/>
    </source>
</evidence>
<proteinExistence type="predicted"/>
<reference evidence="1 2" key="1">
    <citation type="journal article" date="2016" name="Nat. Commun.">
        <title>Thousands of microbial genomes shed light on interconnected biogeochemical processes in an aquifer system.</title>
        <authorList>
            <person name="Anantharaman K."/>
            <person name="Brown C.T."/>
            <person name="Hug L.A."/>
            <person name="Sharon I."/>
            <person name="Castelle C.J."/>
            <person name="Probst A.J."/>
            <person name="Thomas B.C."/>
            <person name="Singh A."/>
            <person name="Wilkins M.J."/>
            <person name="Karaoz U."/>
            <person name="Brodie E.L."/>
            <person name="Williams K.H."/>
            <person name="Hubbard S.S."/>
            <person name="Banfield J.F."/>
        </authorList>
    </citation>
    <scope>NUCLEOTIDE SEQUENCE [LARGE SCALE GENOMIC DNA]</scope>
</reference>
<accession>A0A1F2WGN0</accession>
<protein>
    <recommendedName>
        <fullName evidence="3">TnsA endonuclease N-terminal domain-containing protein</fullName>
    </recommendedName>
</protein>
<dbReference type="AlphaFoldDB" id="A0A1F2WGN0"/>
<gene>
    <name evidence="1" type="ORF">A2Y75_04155</name>
</gene>
<dbReference type="Proteomes" id="UP000177876">
    <property type="component" value="Unassembled WGS sequence"/>
</dbReference>
<comment type="caution">
    <text evidence="1">The sequence shown here is derived from an EMBL/GenBank/DDBJ whole genome shotgun (WGS) entry which is preliminary data.</text>
</comment>
<dbReference type="Gene3D" id="3.40.91.30">
    <property type="match status" value="1"/>
</dbReference>
<sequence length="113" mass="13866">MKFAHRSEQEFARLLDFYDIKWLYEPVSFDICWDHKGNPTSKFTPDFYLPEYNLFIEITTMNQKLVTKKNRKIKRLSELYPEVKCKIYYRRDYEHLLFKYNISLDDSGHEILP</sequence>
<evidence type="ECO:0000313" key="2">
    <source>
        <dbReference type="Proteomes" id="UP000177876"/>
    </source>
</evidence>